<dbReference type="InterPro" id="IPR036890">
    <property type="entry name" value="HATPase_C_sf"/>
</dbReference>
<keyword evidence="9" id="KW-0547">Nucleotide-binding</keyword>
<evidence type="ECO:0000256" key="5">
    <source>
        <dbReference type="SAM" id="MobiDB-lite"/>
    </source>
</evidence>
<dbReference type="SMART" id="SM00448">
    <property type="entry name" value="REC"/>
    <property type="match status" value="1"/>
</dbReference>
<dbReference type="PANTHER" id="PTHR43065">
    <property type="entry name" value="SENSOR HISTIDINE KINASE"/>
    <property type="match status" value="1"/>
</dbReference>
<dbReference type="Gene3D" id="2.60.120.10">
    <property type="entry name" value="Jelly Rolls"/>
    <property type="match status" value="1"/>
</dbReference>
<reference evidence="9" key="1">
    <citation type="submission" date="2022-07" db="EMBL/GenBank/DDBJ databases">
        <title>Genome sequencing of Photobacterium atrarenae GJH2-4.</title>
        <authorList>
            <person name="Park S.-J."/>
        </authorList>
    </citation>
    <scope>NUCLEOTIDE SEQUENCE</scope>
    <source>
        <strain evidence="9">GJH2-4</strain>
    </source>
</reference>
<sequence>MNSFVIVCLDDDPTIIERLNQELAGFAGLFDLCNAYSIREAYEILDLVEHQGQQVAAVICDNRLGLDNGVDFLIQLESHPATRHARSVLLNDKPQLDSIMQAVNEGRLHYCLNKPWQPSELLQVLTKELTTFVLKHPGEDWLQYSQVLDHRRILNAHIERQMANFRSGFIQNTNDLDDETLARQVTDALHDFFDGNDESRACRTYSADHLLTQEGQPNRFLWFITMGEVVLYKKDEHGNKHEVVRVGPGNLVGGMSFVTGEPSFSTGVTLGKTDVIKLDRTLFNKVMNSRSELLPLFTNLLLRNFNRRLQGSIRTEMQLQQTLQSLDAAYQQLIEKEKMAMLGQLVAGVAHELNNPVSAILRGSDTLKHTICKLTKTQLSLENQTRGNMILQQAMQSRPLSTAETRSRAKALELKLGDRQLARKAVQMGIDGPEHLESWLLSQKKNLKPVMDEWDNYYQMGSFLRSMHVCAQRIADLVKSLKSYARQDDETFHQVDIHEGLEDTLVIFENRLKHHHVTKEYAKLPLITCQPIALQQVWTNLIANALDAIEAPGEIRITTRFTPGIQNEDNENQCVDIIVEDNGKGIAPAQQEKIFELNYTTKREGNFGLGIGLSVCQQIIHHHHGEIRVESEPGRFTRMIATLPLRGDASLSGEAPSLASKIPANQEAL</sequence>
<dbReference type="GO" id="GO:0005524">
    <property type="term" value="F:ATP binding"/>
    <property type="evidence" value="ECO:0007669"/>
    <property type="project" value="UniProtKB-KW"/>
</dbReference>
<comment type="catalytic activity">
    <reaction evidence="1">
        <text>ATP + protein L-histidine = ADP + protein N-phospho-L-histidine.</text>
        <dbReference type="EC" id="2.7.13.3"/>
    </reaction>
</comment>
<dbReference type="SUPFAM" id="SSF52172">
    <property type="entry name" value="CheY-like"/>
    <property type="match status" value="1"/>
</dbReference>
<dbReference type="InterPro" id="IPR003661">
    <property type="entry name" value="HisK_dim/P_dom"/>
</dbReference>
<evidence type="ECO:0000256" key="2">
    <source>
        <dbReference type="ARBA" id="ARBA00012438"/>
    </source>
</evidence>
<dbReference type="InterPro" id="IPR003594">
    <property type="entry name" value="HATPase_dom"/>
</dbReference>
<evidence type="ECO:0000259" key="6">
    <source>
        <dbReference type="PROSITE" id="PS50042"/>
    </source>
</evidence>
<proteinExistence type="predicted"/>
<dbReference type="EMBL" id="CP101508">
    <property type="protein sequence ID" value="UTV26774.1"/>
    <property type="molecule type" value="Genomic_DNA"/>
</dbReference>
<dbReference type="Pfam" id="PF00072">
    <property type="entry name" value="Response_reg"/>
    <property type="match status" value="1"/>
</dbReference>
<dbReference type="PROSITE" id="PS50110">
    <property type="entry name" value="RESPONSE_REGULATORY"/>
    <property type="match status" value="1"/>
</dbReference>
<feature type="domain" description="Cyclic nucleotide-binding" evidence="6">
    <location>
        <begin position="203"/>
        <end position="304"/>
    </location>
</feature>
<dbReference type="InterPro" id="IPR018490">
    <property type="entry name" value="cNMP-bd_dom_sf"/>
</dbReference>
<dbReference type="Gene3D" id="1.10.287.130">
    <property type="match status" value="1"/>
</dbReference>
<dbReference type="InterPro" id="IPR000595">
    <property type="entry name" value="cNMP-bd_dom"/>
</dbReference>
<dbReference type="InterPro" id="IPR014710">
    <property type="entry name" value="RmlC-like_jellyroll"/>
</dbReference>
<dbReference type="PANTHER" id="PTHR43065:SF48">
    <property type="entry name" value="HISTIDINE KINASE"/>
    <property type="match status" value="1"/>
</dbReference>
<organism evidence="9 10">
    <name type="scientific">Photobacterium atrarenae</name>
    <dbReference type="NCBI Taxonomy" id="865757"/>
    <lineage>
        <taxon>Bacteria</taxon>
        <taxon>Pseudomonadati</taxon>
        <taxon>Pseudomonadota</taxon>
        <taxon>Gammaproteobacteria</taxon>
        <taxon>Vibrionales</taxon>
        <taxon>Vibrionaceae</taxon>
        <taxon>Photobacterium</taxon>
    </lineage>
</organism>
<feature type="domain" description="Response regulatory" evidence="8">
    <location>
        <begin position="5"/>
        <end position="129"/>
    </location>
</feature>
<dbReference type="SMART" id="SM00387">
    <property type="entry name" value="HATPase_c"/>
    <property type="match status" value="1"/>
</dbReference>
<dbReference type="PROSITE" id="PS50109">
    <property type="entry name" value="HIS_KIN"/>
    <property type="match status" value="1"/>
</dbReference>
<protein>
    <recommendedName>
        <fullName evidence="2">histidine kinase</fullName>
        <ecNumber evidence="2">2.7.13.3</ecNumber>
    </recommendedName>
</protein>
<dbReference type="PRINTS" id="PR00344">
    <property type="entry name" value="BCTRLSENSOR"/>
</dbReference>
<feature type="domain" description="Histidine kinase" evidence="7">
    <location>
        <begin position="471"/>
        <end position="647"/>
    </location>
</feature>
<evidence type="ECO:0000256" key="4">
    <source>
        <dbReference type="PROSITE-ProRule" id="PRU00169"/>
    </source>
</evidence>
<dbReference type="PROSITE" id="PS50042">
    <property type="entry name" value="CNMP_BINDING_3"/>
    <property type="match status" value="1"/>
</dbReference>
<dbReference type="SUPFAM" id="SSF47384">
    <property type="entry name" value="Homodimeric domain of signal transducing histidine kinase"/>
    <property type="match status" value="1"/>
</dbReference>
<evidence type="ECO:0000313" key="10">
    <source>
        <dbReference type="Proteomes" id="UP001057998"/>
    </source>
</evidence>
<dbReference type="CDD" id="cd00038">
    <property type="entry name" value="CAP_ED"/>
    <property type="match status" value="1"/>
</dbReference>
<dbReference type="SUPFAM" id="SSF55874">
    <property type="entry name" value="ATPase domain of HSP90 chaperone/DNA topoisomerase II/histidine kinase"/>
    <property type="match status" value="1"/>
</dbReference>
<dbReference type="Proteomes" id="UP001057998">
    <property type="component" value="Chromosome 1"/>
</dbReference>
<dbReference type="EC" id="2.7.13.3" evidence="2"/>
<feature type="modified residue" description="4-aspartylphosphate" evidence="4">
    <location>
        <position position="61"/>
    </location>
</feature>
<keyword evidence="3 4" id="KW-0597">Phosphoprotein</keyword>
<evidence type="ECO:0000256" key="3">
    <source>
        <dbReference type="ARBA" id="ARBA00022553"/>
    </source>
</evidence>
<dbReference type="InterPro" id="IPR005467">
    <property type="entry name" value="His_kinase_dom"/>
</dbReference>
<dbReference type="Gene3D" id="3.40.50.2300">
    <property type="match status" value="1"/>
</dbReference>
<evidence type="ECO:0000259" key="8">
    <source>
        <dbReference type="PROSITE" id="PS50110"/>
    </source>
</evidence>
<dbReference type="CDD" id="cd00082">
    <property type="entry name" value="HisKA"/>
    <property type="match status" value="1"/>
</dbReference>
<dbReference type="Pfam" id="PF02518">
    <property type="entry name" value="HATPase_c"/>
    <property type="match status" value="1"/>
</dbReference>
<feature type="region of interest" description="Disordered" evidence="5">
    <location>
        <begin position="650"/>
        <end position="669"/>
    </location>
</feature>
<name>A0ABY5GCD7_9GAMM</name>
<evidence type="ECO:0000313" key="9">
    <source>
        <dbReference type="EMBL" id="UTV26774.1"/>
    </source>
</evidence>
<dbReference type="Gene3D" id="3.30.565.10">
    <property type="entry name" value="Histidine kinase-like ATPase, C-terminal domain"/>
    <property type="match status" value="1"/>
</dbReference>
<keyword evidence="10" id="KW-1185">Reference proteome</keyword>
<dbReference type="Pfam" id="PF00027">
    <property type="entry name" value="cNMP_binding"/>
    <property type="match status" value="1"/>
</dbReference>
<accession>A0ABY5GCD7</accession>
<dbReference type="InterPro" id="IPR001789">
    <property type="entry name" value="Sig_transdc_resp-reg_receiver"/>
</dbReference>
<dbReference type="RefSeq" id="WP_255387984.1">
    <property type="nucleotide sequence ID" value="NZ_CP101508.1"/>
</dbReference>
<dbReference type="SUPFAM" id="SSF51206">
    <property type="entry name" value="cAMP-binding domain-like"/>
    <property type="match status" value="1"/>
</dbReference>
<keyword evidence="9" id="KW-0067">ATP-binding</keyword>
<dbReference type="InterPro" id="IPR036097">
    <property type="entry name" value="HisK_dim/P_sf"/>
</dbReference>
<dbReference type="InterPro" id="IPR011006">
    <property type="entry name" value="CheY-like_superfamily"/>
</dbReference>
<evidence type="ECO:0000256" key="1">
    <source>
        <dbReference type="ARBA" id="ARBA00000085"/>
    </source>
</evidence>
<evidence type="ECO:0000259" key="7">
    <source>
        <dbReference type="PROSITE" id="PS50109"/>
    </source>
</evidence>
<gene>
    <name evidence="9" type="ORF">NNL38_10440</name>
</gene>
<dbReference type="InterPro" id="IPR004358">
    <property type="entry name" value="Sig_transdc_His_kin-like_C"/>
</dbReference>